<dbReference type="EC" id="3.2.1.18" evidence="3"/>
<dbReference type="PANTHER" id="PTHR10628:SF30">
    <property type="entry name" value="EXO-ALPHA-SIALIDASE"/>
    <property type="match status" value="1"/>
</dbReference>
<dbReference type="RefSeq" id="WP_106529955.1">
    <property type="nucleotide sequence ID" value="NZ_PYAW01000004.1"/>
</dbReference>
<dbReference type="PANTHER" id="PTHR10628">
    <property type="entry name" value="SIALIDASE"/>
    <property type="match status" value="1"/>
</dbReference>
<dbReference type="Pfam" id="PF13088">
    <property type="entry name" value="BNR_2"/>
    <property type="match status" value="1"/>
</dbReference>
<comment type="caution">
    <text evidence="6">The sequence shown here is derived from an EMBL/GenBank/DDBJ whole genome shotgun (WGS) entry which is preliminary data.</text>
</comment>
<name>A0A2P8HHD7_CHINA</name>
<feature type="signal peptide" evidence="4">
    <location>
        <begin position="1"/>
        <end position="20"/>
    </location>
</feature>
<feature type="domain" description="Sialidase" evidence="5">
    <location>
        <begin position="49"/>
        <end position="361"/>
    </location>
</feature>
<dbReference type="InterPro" id="IPR026856">
    <property type="entry name" value="Sialidase_fam"/>
</dbReference>
<evidence type="ECO:0000313" key="7">
    <source>
        <dbReference type="Proteomes" id="UP000240971"/>
    </source>
</evidence>
<dbReference type="Gene3D" id="2.120.10.10">
    <property type="match status" value="1"/>
</dbReference>
<reference evidence="6 7" key="1">
    <citation type="submission" date="2018-03" db="EMBL/GenBank/DDBJ databases">
        <title>Genomic Encyclopedia of Archaeal and Bacterial Type Strains, Phase II (KMG-II): from individual species to whole genera.</title>
        <authorList>
            <person name="Goeker M."/>
        </authorList>
    </citation>
    <scope>NUCLEOTIDE SEQUENCE [LARGE SCALE GENOMIC DNA]</scope>
    <source>
        <strain evidence="6 7">DSM 24859</strain>
    </source>
</reference>
<evidence type="ECO:0000313" key="6">
    <source>
        <dbReference type="EMBL" id="PSL45635.1"/>
    </source>
</evidence>
<evidence type="ECO:0000256" key="3">
    <source>
        <dbReference type="ARBA" id="ARBA00012733"/>
    </source>
</evidence>
<dbReference type="OrthoDB" id="7294637at2"/>
<dbReference type="GO" id="GO:0006689">
    <property type="term" value="P:ganglioside catabolic process"/>
    <property type="evidence" value="ECO:0007669"/>
    <property type="project" value="TreeGrafter"/>
</dbReference>
<comment type="catalytic activity">
    <reaction evidence="1">
        <text>Hydrolysis of alpha-(2-&gt;3)-, alpha-(2-&gt;6)-, alpha-(2-&gt;8)- glycosidic linkages of terminal sialic acid residues in oligosaccharides, glycoproteins, glycolipids, colominic acid and synthetic substrates.</text>
        <dbReference type="EC" id="3.2.1.18"/>
    </reaction>
</comment>
<dbReference type="GO" id="GO:0009313">
    <property type="term" value="P:oligosaccharide catabolic process"/>
    <property type="evidence" value="ECO:0007669"/>
    <property type="project" value="TreeGrafter"/>
</dbReference>
<evidence type="ECO:0000256" key="4">
    <source>
        <dbReference type="SAM" id="SignalP"/>
    </source>
</evidence>
<dbReference type="InterPro" id="IPR011040">
    <property type="entry name" value="Sialidase"/>
</dbReference>
<keyword evidence="4" id="KW-0732">Signal</keyword>
<protein>
    <recommendedName>
        <fullName evidence="3">exo-alpha-sialidase</fullName>
        <ecNumber evidence="3">3.2.1.18</ecNumber>
    </recommendedName>
</protein>
<dbReference type="EMBL" id="PYAW01000004">
    <property type="protein sequence ID" value="PSL45635.1"/>
    <property type="molecule type" value="Genomic_DNA"/>
</dbReference>
<evidence type="ECO:0000259" key="5">
    <source>
        <dbReference type="Pfam" id="PF13088"/>
    </source>
</evidence>
<comment type="similarity">
    <text evidence="2">Belongs to the glycosyl hydrolase 33 family.</text>
</comment>
<sequence length="387" mass="42294">MNRNKLLTGLLLLLCTTVFAQIQKVPVFVSGTEGHASYRIPAVISLPGGQLLAFAEGRVHDSDDFGDINIVMKHSKDGGKTWSALTQVVDYDNKQAGNPAPVVDLSDPAFPGGRIFLFYNTGNAHEGDLRKGQGYREVWYITSADGGITWSDAVNITTEVHRLNQPAVNPAYNFKGDWRAYANTPGHAMQFSTGKYRGRMYVAANHSEGTPQKAAGDYCAHGYYTDDHGKTFHLGQSLPMPGSNESTAAELSDGKLMINSRNERHDVKARLIGISNDGGATWSKTYVDHQLPDPVCEGSILTIGWKKKKAVLAFCNAADTATRDNLTLRISYDEGKTWPKSYVVANSGKSVPGYAAYSDIVKVDKEKIGVLYEADSYKQIVFTIVDL</sequence>
<dbReference type="InterPro" id="IPR036278">
    <property type="entry name" value="Sialidase_sf"/>
</dbReference>
<evidence type="ECO:0000256" key="1">
    <source>
        <dbReference type="ARBA" id="ARBA00000427"/>
    </source>
</evidence>
<proteinExistence type="inferred from homology"/>
<dbReference type="SUPFAM" id="SSF50939">
    <property type="entry name" value="Sialidases"/>
    <property type="match status" value="1"/>
</dbReference>
<dbReference type="GO" id="GO:0016020">
    <property type="term" value="C:membrane"/>
    <property type="evidence" value="ECO:0007669"/>
    <property type="project" value="TreeGrafter"/>
</dbReference>
<evidence type="ECO:0000256" key="2">
    <source>
        <dbReference type="ARBA" id="ARBA00009348"/>
    </source>
</evidence>
<organism evidence="6 7">
    <name type="scientific">Chitinophaga niastensis</name>
    <dbReference type="NCBI Taxonomy" id="536980"/>
    <lineage>
        <taxon>Bacteria</taxon>
        <taxon>Pseudomonadati</taxon>
        <taxon>Bacteroidota</taxon>
        <taxon>Chitinophagia</taxon>
        <taxon>Chitinophagales</taxon>
        <taxon>Chitinophagaceae</taxon>
        <taxon>Chitinophaga</taxon>
    </lineage>
</organism>
<dbReference type="GO" id="GO:0004308">
    <property type="term" value="F:exo-alpha-sialidase activity"/>
    <property type="evidence" value="ECO:0007669"/>
    <property type="project" value="UniProtKB-EC"/>
</dbReference>
<dbReference type="AlphaFoldDB" id="A0A2P8HHD7"/>
<dbReference type="GO" id="GO:0005737">
    <property type="term" value="C:cytoplasm"/>
    <property type="evidence" value="ECO:0007669"/>
    <property type="project" value="TreeGrafter"/>
</dbReference>
<dbReference type="Proteomes" id="UP000240971">
    <property type="component" value="Unassembled WGS sequence"/>
</dbReference>
<keyword evidence="7" id="KW-1185">Reference proteome</keyword>
<gene>
    <name evidence="6" type="ORF">CLV51_104341</name>
</gene>
<dbReference type="CDD" id="cd15482">
    <property type="entry name" value="Sialidase_non-viral"/>
    <property type="match status" value="1"/>
</dbReference>
<feature type="chain" id="PRO_5015199239" description="exo-alpha-sialidase" evidence="4">
    <location>
        <begin position="21"/>
        <end position="387"/>
    </location>
</feature>
<accession>A0A2P8HHD7</accession>